<evidence type="ECO:0000313" key="1">
    <source>
        <dbReference type="EMBL" id="KAK8937382.1"/>
    </source>
</evidence>
<proteinExistence type="predicted"/>
<keyword evidence="2" id="KW-1185">Reference proteome</keyword>
<dbReference type="PANTHER" id="PTHR46238">
    <property type="entry name" value="REVERSE TRANSCRIPTASE DOMAIN-CONTAINING PROTEIN"/>
    <property type="match status" value="1"/>
</dbReference>
<gene>
    <name evidence="1" type="ORF">KSP39_PZI012099</name>
</gene>
<reference evidence="1 2" key="1">
    <citation type="journal article" date="2022" name="Nat. Plants">
        <title>Genomes of leafy and leafless Platanthera orchids illuminate the evolution of mycoheterotrophy.</title>
        <authorList>
            <person name="Li M.H."/>
            <person name="Liu K.W."/>
            <person name="Li Z."/>
            <person name="Lu H.C."/>
            <person name="Ye Q.L."/>
            <person name="Zhang D."/>
            <person name="Wang J.Y."/>
            <person name="Li Y.F."/>
            <person name="Zhong Z.M."/>
            <person name="Liu X."/>
            <person name="Yu X."/>
            <person name="Liu D.K."/>
            <person name="Tu X.D."/>
            <person name="Liu B."/>
            <person name="Hao Y."/>
            <person name="Liao X.Y."/>
            <person name="Jiang Y.T."/>
            <person name="Sun W.H."/>
            <person name="Chen J."/>
            <person name="Chen Y.Q."/>
            <person name="Ai Y."/>
            <person name="Zhai J.W."/>
            <person name="Wu S.S."/>
            <person name="Zhou Z."/>
            <person name="Hsiao Y.Y."/>
            <person name="Wu W.L."/>
            <person name="Chen Y.Y."/>
            <person name="Lin Y.F."/>
            <person name="Hsu J.L."/>
            <person name="Li C.Y."/>
            <person name="Wang Z.W."/>
            <person name="Zhao X."/>
            <person name="Zhong W.Y."/>
            <person name="Ma X.K."/>
            <person name="Ma L."/>
            <person name="Huang J."/>
            <person name="Chen G.Z."/>
            <person name="Huang M.Z."/>
            <person name="Huang L."/>
            <person name="Peng D.H."/>
            <person name="Luo Y.B."/>
            <person name="Zou S.Q."/>
            <person name="Chen S.P."/>
            <person name="Lan S."/>
            <person name="Tsai W.C."/>
            <person name="Van de Peer Y."/>
            <person name="Liu Z.J."/>
        </authorList>
    </citation>
    <scope>NUCLEOTIDE SEQUENCE [LARGE SCALE GENOMIC DNA]</scope>
    <source>
        <strain evidence="1">Lor287</strain>
    </source>
</reference>
<evidence type="ECO:0008006" key="3">
    <source>
        <dbReference type="Google" id="ProtNLM"/>
    </source>
</evidence>
<sequence length="64" mass="7814">MLRWMCGHMRLDKIRNEFIRDKTGVASIAEKIRETRLRWFGYIQRRSLEALVRHCESLDTRHVK</sequence>
<protein>
    <recommendedName>
        <fullName evidence="3">Reverse transcriptase</fullName>
    </recommendedName>
</protein>
<accession>A0AAP0BFF4</accession>
<evidence type="ECO:0000313" key="2">
    <source>
        <dbReference type="Proteomes" id="UP001418222"/>
    </source>
</evidence>
<dbReference type="AlphaFoldDB" id="A0AAP0BFF4"/>
<organism evidence="1 2">
    <name type="scientific">Platanthera zijinensis</name>
    <dbReference type="NCBI Taxonomy" id="2320716"/>
    <lineage>
        <taxon>Eukaryota</taxon>
        <taxon>Viridiplantae</taxon>
        <taxon>Streptophyta</taxon>
        <taxon>Embryophyta</taxon>
        <taxon>Tracheophyta</taxon>
        <taxon>Spermatophyta</taxon>
        <taxon>Magnoliopsida</taxon>
        <taxon>Liliopsida</taxon>
        <taxon>Asparagales</taxon>
        <taxon>Orchidaceae</taxon>
        <taxon>Orchidoideae</taxon>
        <taxon>Orchideae</taxon>
        <taxon>Orchidinae</taxon>
        <taxon>Platanthera</taxon>
    </lineage>
</organism>
<dbReference type="EMBL" id="JBBWWQ010000010">
    <property type="protein sequence ID" value="KAK8937382.1"/>
    <property type="molecule type" value="Genomic_DNA"/>
</dbReference>
<name>A0AAP0BFF4_9ASPA</name>
<dbReference type="Proteomes" id="UP001418222">
    <property type="component" value="Unassembled WGS sequence"/>
</dbReference>
<dbReference type="PANTHER" id="PTHR46238:SF8">
    <property type="entry name" value="ENDONUCLEASE_EXONUCLEASE_PHOSPHATASE DOMAIN-CONTAINING PROTEIN"/>
    <property type="match status" value="1"/>
</dbReference>
<comment type="caution">
    <text evidence="1">The sequence shown here is derived from an EMBL/GenBank/DDBJ whole genome shotgun (WGS) entry which is preliminary data.</text>
</comment>